<accession>A0ABM8V7J8</accession>
<evidence type="ECO:0000313" key="1">
    <source>
        <dbReference type="EMBL" id="CAG5091461.1"/>
    </source>
</evidence>
<gene>
    <name evidence="1" type="primary">txxe 2761</name>
    <name evidence="1" type="ORF">TXXE_15730</name>
</gene>
<dbReference type="Proteomes" id="UP000681526">
    <property type="component" value="Unassembled WGS sequence"/>
</dbReference>
<keyword evidence="2" id="KW-1185">Reference proteome</keyword>
<reference evidence="1 2" key="1">
    <citation type="submission" date="2021-04" db="EMBL/GenBank/DDBJ databases">
        <authorList>
            <person name="Rakotoarivonina H."/>
        </authorList>
    </citation>
    <scope>NUCLEOTIDE SEQUENCE [LARGE SCALE GENOMIC DNA]</scope>
    <source>
        <strain evidence="1 2">XE</strain>
    </source>
</reference>
<name>A0ABM8V7J8_THEXY</name>
<evidence type="ECO:0000313" key="2">
    <source>
        <dbReference type="Proteomes" id="UP000681526"/>
    </source>
</evidence>
<dbReference type="EMBL" id="CAJRAY010000081">
    <property type="protein sequence ID" value="CAG5091461.1"/>
    <property type="molecule type" value="Genomic_DNA"/>
</dbReference>
<sequence length="37" mass="4638">MLRSLLDKLPYLNLRDLQVREGCYYSWWFREILCSRT</sequence>
<proteinExistence type="predicted"/>
<protein>
    <submittedName>
        <fullName evidence="1">Uncharacterized protein</fullName>
    </submittedName>
</protein>
<comment type="caution">
    <text evidence="1">The sequence shown here is derived from an EMBL/GenBank/DDBJ whole genome shotgun (WGS) entry which is preliminary data.</text>
</comment>
<organism evidence="1 2">
    <name type="scientific">Thermobacillus xylanilyticus</name>
    <dbReference type="NCBI Taxonomy" id="76633"/>
    <lineage>
        <taxon>Bacteria</taxon>
        <taxon>Bacillati</taxon>
        <taxon>Bacillota</taxon>
        <taxon>Bacilli</taxon>
        <taxon>Bacillales</taxon>
        <taxon>Paenibacillaceae</taxon>
        <taxon>Thermobacillus</taxon>
    </lineage>
</organism>